<feature type="transmembrane region" description="Helical" evidence="2">
    <location>
        <begin position="232"/>
        <end position="253"/>
    </location>
</feature>
<feature type="region of interest" description="Disordered" evidence="1">
    <location>
        <begin position="1"/>
        <end position="40"/>
    </location>
</feature>
<keyword evidence="2" id="KW-0472">Membrane</keyword>
<evidence type="ECO:0000313" key="4">
    <source>
        <dbReference type="Proteomes" id="UP001224775"/>
    </source>
</evidence>
<evidence type="ECO:0000256" key="1">
    <source>
        <dbReference type="SAM" id="MobiDB-lite"/>
    </source>
</evidence>
<evidence type="ECO:0000256" key="2">
    <source>
        <dbReference type="SAM" id="Phobius"/>
    </source>
</evidence>
<dbReference type="Proteomes" id="UP001224775">
    <property type="component" value="Unassembled WGS sequence"/>
</dbReference>
<protein>
    <submittedName>
        <fullName evidence="3">Uncharacterized protein</fullName>
    </submittedName>
</protein>
<feature type="compositionally biased region" description="Low complexity" evidence="1">
    <location>
        <begin position="23"/>
        <end position="34"/>
    </location>
</feature>
<organism evidence="3 4">
    <name type="scientific">Skeletonema marinoi</name>
    <dbReference type="NCBI Taxonomy" id="267567"/>
    <lineage>
        <taxon>Eukaryota</taxon>
        <taxon>Sar</taxon>
        <taxon>Stramenopiles</taxon>
        <taxon>Ochrophyta</taxon>
        <taxon>Bacillariophyta</taxon>
        <taxon>Coscinodiscophyceae</taxon>
        <taxon>Thalassiosirophycidae</taxon>
        <taxon>Thalassiosirales</taxon>
        <taxon>Skeletonemataceae</taxon>
        <taxon>Skeletonema</taxon>
        <taxon>Skeletonema marinoi-dohrnii complex</taxon>
    </lineage>
</organism>
<name>A0AAD8XX07_9STRA</name>
<accession>A0AAD8XX07</accession>
<feature type="transmembrane region" description="Helical" evidence="2">
    <location>
        <begin position="66"/>
        <end position="84"/>
    </location>
</feature>
<dbReference type="AlphaFoldDB" id="A0AAD8XX07"/>
<keyword evidence="2" id="KW-0812">Transmembrane</keyword>
<evidence type="ECO:0000313" key="3">
    <source>
        <dbReference type="EMBL" id="KAK1735474.1"/>
    </source>
</evidence>
<keyword evidence="2" id="KW-1133">Transmembrane helix</keyword>
<dbReference type="EMBL" id="JATAAI010000033">
    <property type="protein sequence ID" value="KAK1735474.1"/>
    <property type="molecule type" value="Genomic_DNA"/>
</dbReference>
<reference evidence="3" key="1">
    <citation type="submission" date="2023-06" db="EMBL/GenBank/DDBJ databases">
        <title>Survivors Of The Sea: Transcriptome response of Skeletonema marinoi to long-term dormancy.</title>
        <authorList>
            <person name="Pinder M.I.M."/>
            <person name="Kourtchenko O."/>
            <person name="Robertson E.K."/>
            <person name="Larsson T."/>
            <person name="Maumus F."/>
            <person name="Osuna-Cruz C.M."/>
            <person name="Vancaester E."/>
            <person name="Stenow R."/>
            <person name="Vandepoele K."/>
            <person name="Ploug H."/>
            <person name="Bruchert V."/>
            <person name="Godhe A."/>
            <person name="Topel M."/>
        </authorList>
    </citation>
    <scope>NUCLEOTIDE SEQUENCE</scope>
    <source>
        <strain evidence="3">R05AC</strain>
    </source>
</reference>
<feature type="compositionally biased region" description="Polar residues" evidence="1">
    <location>
        <begin position="1"/>
        <end position="14"/>
    </location>
</feature>
<proteinExistence type="predicted"/>
<comment type="caution">
    <text evidence="3">The sequence shown here is derived from an EMBL/GenBank/DDBJ whole genome shotgun (WGS) entry which is preliminary data.</text>
</comment>
<keyword evidence="4" id="KW-1185">Reference proteome</keyword>
<sequence length="256" mass="28927">MKTKSAPQKRSSFTAIDIHLSRSDSSSNASSSSSLDELDKTKKRANDTFDAKAYLDNRVMSPLQEACNAITMIPQMVFSAYYVLSGSWAKGATEMAYYASNPIIQQQSNWLTHFLGDEYRWAENLGCIDHPMFPRLTALPPPAVMIIAMTGIVHPIFSILFHWYCMRLEPSKRIPHWSRRLDHAFIHFASACASYGTTGRIDYFLLNVAFNLDSAVKHFETKICPKRNVRRVGISILMYILPVLHTGITFSSANSY</sequence>
<gene>
    <name evidence="3" type="ORF">QTG54_013637</name>
</gene>
<feature type="transmembrane region" description="Helical" evidence="2">
    <location>
        <begin position="143"/>
        <end position="164"/>
    </location>
</feature>